<evidence type="ECO:0000259" key="8">
    <source>
        <dbReference type="PROSITE" id="PS50835"/>
    </source>
</evidence>
<dbReference type="CDD" id="cd00063">
    <property type="entry name" value="FN3"/>
    <property type="match status" value="1"/>
</dbReference>
<dbReference type="AlphaFoldDB" id="A0A553PJE3"/>
<evidence type="ECO:0000256" key="4">
    <source>
        <dbReference type="ARBA" id="ARBA00023180"/>
    </source>
</evidence>
<dbReference type="Pfam" id="PF00041">
    <property type="entry name" value="fn3"/>
    <property type="match status" value="1"/>
</dbReference>
<dbReference type="PROSITE" id="PS50853">
    <property type="entry name" value="FN3"/>
    <property type="match status" value="1"/>
</dbReference>
<evidence type="ECO:0000313" key="11">
    <source>
        <dbReference type="Proteomes" id="UP000318571"/>
    </source>
</evidence>
<keyword evidence="5" id="KW-0393">Immunoglobulin domain</keyword>
<evidence type="ECO:0000256" key="7">
    <source>
        <dbReference type="SAM" id="Phobius"/>
    </source>
</evidence>
<feature type="region of interest" description="Disordered" evidence="6">
    <location>
        <begin position="866"/>
        <end position="899"/>
    </location>
</feature>
<dbReference type="EMBL" id="VCGU01000003">
    <property type="protein sequence ID" value="TRY77779.1"/>
    <property type="molecule type" value="Genomic_DNA"/>
</dbReference>
<dbReference type="PROSITE" id="PS50835">
    <property type="entry name" value="IG_LIKE"/>
    <property type="match status" value="6"/>
</dbReference>
<reference evidence="10 11" key="1">
    <citation type="journal article" date="2018" name="Nat. Ecol. Evol.">
        <title>Genomic signatures of mitonuclear coevolution across populations of Tigriopus californicus.</title>
        <authorList>
            <person name="Barreto F.S."/>
            <person name="Watson E.T."/>
            <person name="Lima T.G."/>
            <person name="Willett C.S."/>
            <person name="Edmands S."/>
            <person name="Li W."/>
            <person name="Burton R.S."/>
        </authorList>
    </citation>
    <scope>NUCLEOTIDE SEQUENCE [LARGE SCALE GENOMIC DNA]</scope>
    <source>
        <strain evidence="10 11">San Diego</strain>
    </source>
</reference>
<protein>
    <submittedName>
        <fullName evidence="10">Uncharacterized protein</fullName>
    </submittedName>
</protein>
<dbReference type="Gene3D" id="2.60.40.10">
    <property type="entry name" value="Immunoglobulins"/>
    <property type="match status" value="7"/>
</dbReference>
<dbReference type="GO" id="GO:0005886">
    <property type="term" value="C:plasma membrane"/>
    <property type="evidence" value="ECO:0007669"/>
    <property type="project" value="TreeGrafter"/>
</dbReference>
<dbReference type="Proteomes" id="UP000318571">
    <property type="component" value="Chromosome 11"/>
</dbReference>
<dbReference type="SUPFAM" id="SSF49265">
    <property type="entry name" value="Fibronectin type III"/>
    <property type="match status" value="1"/>
</dbReference>
<dbReference type="GO" id="GO:0005911">
    <property type="term" value="C:cell-cell junction"/>
    <property type="evidence" value="ECO:0007669"/>
    <property type="project" value="TreeGrafter"/>
</dbReference>
<keyword evidence="7" id="KW-0812">Transmembrane</keyword>
<dbReference type="GO" id="GO:0050839">
    <property type="term" value="F:cell adhesion molecule binding"/>
    <property type="evidence" value="ECO:0007669"/>
    <property type="project" value="TreeGrafter"/>
</dbReference>
<keyword evidence="11" id="KW-1185">Reference proteome</keyword>
<feature type="domain" description="Ig-like" evidence="8">
    <location>
        <begin position="65"/>
        <end position="141"/>
    </location>
</feature>
<evidence type="ECO:0000259" key="9">
    <source>
        <dbReference type="PROSITE" id="PS50853"/>
    </source>
</evidence>
<feature type="domain" description="Fibronectin type-III" evidence="9">
    <location>
        <begin position="631"/>
        <end position="722"/>
    </location>
</feature>
<feature type="region of interest" description="Disordered" evidence="6">
    <location>
        <begin position="911"/>
        <end position="936"/>
    </location>
</feature>
<dbReference type="InterPro" id="IPR036116">
    <property type="entry name" value="FN3_sf"/>
</dbReference>
<dbReference type="OMA" id="TKNESCR"/>
<evidence type="ECO:0000256" key="2">
    <source>
        <dbReference type="ARBA" id="ARBA00023136"/>
    </source>
</evidence>
<keyword evidence="4" id="KW-0325">Glycoprotein</keyword>
<feature type="compositionally biased region" description="Low complexity" evidence="6">
    <location>
        <begin position="969"/>
        <end position="997"/>
    </location>
</feature>
<sequence>MAANLQTGGTVDYRPTEGVYDLTIQDATYDRDNGQFKCQMKEGGSGLELHSVTIGLTVLLEPTPPSLDPATPTATEGRLLNLTCSSLGGSPPPQIHWYNEANSKILDATLVQGRTKDDPTQSILSIMPTKEDDGTSFRCTVWNRALDFPRVTVGPENPLKVEKDDTAQLECAVDSKPSVSTVKWTRNGRYIDTHFKHTIPRVTLKDSGSYICSADNGLGQAGKAELQLDVLHAPIVTLPGRREAKEGEDLTIECEIVANPRPASIQWFKEGDESFHQNGPSLRLNGINAQHNGKYVCSATNYIQPTGKDKSMRVGNATIEINVRHQPGEAFITPEKPVAVDGKSVTLKCGANPPGYPEPSYRWWKEGTDGKTQSLGEEIVIDPVHLNTAGRYFCQPTNELGDGSVDGVLLEVHQAPKMITQLQPTIMKRAGDTGFHITCSAVGKPKPVVRWFKDGDEIHDFETNMFQMSTSEQEAMPNMAYNVLSTLKYIGPERISNNQLMPTDRGHYTCQFSNSVGQTETSMLLRIEHSPVVVHQHNKVAFDHGETAFITCRMQAYPAPRFDWSFGNNILSDQRMYETNLTALEDDIYESTLTIFKVTDNSYGDYICKGMNSMGAKRTIIKLQAKGKPDRPINVRPLYTNYDMITLTWDEGFDGGYNNTMFTVQYRKEGESAPRYKDCRYLNPCNLTTLEQHTQYHVRVKANNIRGESKFSREVTMATKVDVTLIPTPSQVHYAKTSKTASFQVVEEFFPLVAKIELENEDGSWTHYDEIALEGTVGEMAIESKTVNNLRVRLCLETNAVLCGAYADAQIVEVSPSLSSGSTPSWLIALIIILIVLAVMIMILVVKCCCCNTDTKAKAKERPNIVHATQPPPYSSYGLENKGVDTVKDTTDGPLKNNIYSVQNGGLDYTNASPQVYSQDQSNSNSANGGSVNSQDSLWNVKHGALDPYHPNNYNNINHADFVYDPALQSQLQQHQQQQQQQQQQQHQQQHPHAQAHGFQGHDDYAHYPYPDEYLNERNQQYLMEQQQYGHMDSRQMQQPQMDGECKYHKFVGIAAQVIT</sequence>
<dbReference type="InterPro" id="IPR013783">
    <property type="entry name" value="Ig-like_fold"/>
</dbReference>
<dbReference type="InterPro" id="IPR003598">
    <property type="entry name" value="Ig_sub2"/>
</dbReference>
<evidence type="ECO:0000313" key="10">
    <source>
        <dbReference type="EMBL" id="TRY77779.1"/>
    </source>
</evidence>
<feature type="compositionally biased region" description="Basic and acidic residues" evidence="6">
    <location>
        <begin position="882"/>
        <end position="891"/>
    </location>
</feature>
<evidence type="ECO:0000256" key="1">
    <source>
        <dbReference type="ARBA" id="ARBA00004479"/>
    </source>
</evidence>
<dbReference type="SMART" id="SM00060">
    <property type="entry name" value="FN3"/>
    <property type="match status" value="1"/>
</dbReference>
<dbReference type="STRING" id="6832.A0A553PJE3"/>
<accession>A0A553PJE3</accession>
<keyword evidence="3" id="KW-1015">Disulfide bond</keyword>
<dbReference type="GO" id="GO:0098609">
    <property type="term" value="P:cell-cell adhesion"/>
    <property type="evidence" value="ECO:0007669"/>
    <property type="project" value="TreeGrafter"/>
</dbReference>
<dbReference type="InterPro" id="IPR003599">
    <property type="entry name" value="Ig_sub"/>
</dbReference>
<feature type="domain" description="Ig-like" evidence="8">
    <location>
        <begin position="149"/>
        <end position="229"/>
    </location>
</feature>
<feature type="domain" description="Ig-like" evidence="8">
    <location>
        <begin position="327"/>
        <end position="411"/>
    </location>
</feature>
<keyword evidence="2 7" id="KW-0472">Membrane</keyword>
<feature type="domain" description="Ig-like" evidence="8">
    <location>
        <begin position="416"/>
        <end position="526"/>
    </location>
</feature>
<feature type="transmembrane region" description="Helical" evidence="7">
    <location>
        <begin position="826"/>
        <end position="846"/>
    </location>
</feature>
<keyword evidence="7" id="KW-1133">Transmembrane helix</keyword>
<dbReference type="InterPro" id="IPR007110">
    <property type="entry name" value="Ig-like_dom"/>
</dbReference>
<feature type="domain" description="Ig-like" evidence="8">
    <location>
        <begin position="531"/>
        <end position="624"/>
    </location>
</feature>
<evidence type="ECO:0000256" key="5">
    <source>
        <dbReference type="ARBA" id="ARBA00023319"/>
    </source>
</evidence>
<comment type="caution">
    <text evidence="10">The sequence shown here is derived from an EMBL/GenBank/DDBJ whole genome shotgun (WGS) entry which is preliminary data.</text>
</comment>
<gene>
    <name evidence="10" type="ORF">TCAL_01681</name>
</gene>
<dbReference type="InterPro" id="IPR013151">
    <property type="entry name" value="Immunoglobulin_dom"/>
</dbReference>
<dbReference type="InterPro" id="IPR003961">
    <property type="entry name" value="FN3_dom"/>
</dbReference>
<proteinExistence type="predicted"/>
<dbReference type="SUPFAM" id="SSF48726">
    <property type="entry name" value="Immunoglobulin"/>
    <property type="match status" value="6"/>
</dbReference>
<dbReference type="PANTHER" id="PTHR11640">
    <property type="entry name" value="NEPHRIN"/>
    <property type="match status" value="1"/>
</dbReference>
<feature type="region of interest" description="Disordered" evidence="6">
    <location>
        <begin position="969"/>
        <end position="1011"/>
    </location>
</feature>
<dbReference type="PANTHER" id="PTHR11640:SF134">
    <property type="entry name" value="ECHINOID, ISOFORM A-RELATED"/>
    <property type="match status" value="1"/>
</dbReference>
<feature type="domain" description="Ig-like" evidence="8">
    <location>
        <begin position="234"/>
        <end position="315"/>
    </location>
</feature>
<evidence type="ECO:0000256" key="3">
    <source>
        <dbReference type="ARBA" id="ARBA00023157"/>
    </source>
</evidence>
<dbReference type="Pfam" id="PF13927">
    <property type="entry name" value="Ig_3"/>
    <property type="match status" value="4"/>
</dbReference>
<dbReference type="InterPro" id="IPR036179">
    <property type="entry name" value="Ig-like_dom_sf"/>
</dbReference>
<comment type="subcellular location">
    <subcellularLocation>
        <location evidence="1">Membrane</location>
        <topology evidence="1">Single-pass type I membrane protein</topology>
    </subcellularLocation>
</comment>
<dbReference type="SMART" id="SM00409">
    <property type="entry name" value="IG"/>
    <property type="match status" value="6"/>
</dbReference>
<dbReference type="SMART" id="SM00408">
    <property type="entry name" value="IGc2"/>
    <property type="match status" value="6"/>
</dbReference>
<dbReference type="Pfam" id="PF00047">
    <property type="entry name" value="ig"/>
    <property type="match status" value="2"/>
</dbReference>
<evidence type="ECO:0000256" key="6">
    <source>
        <dbReference type="SAM" id="MobiDB-lite"/>
    </source>
</evidence>
<feature type="compositionally biased region" description="Low complexity" evidence="6">
    <location>
        <begin position="918"/>
        <end position="935"/>
    </location>
</feature>
<organism evidence="10 11">
    <name type="scientific">Tigriopus californicus</name>
    <name type="common">Marine copepod</name>
    <dbReference type="NCBI Taxonomy" id="6832"/>
    <lineage>
        <taxon>Eukaryota</taxon>
        <taxon>Metazoa</taxon>
        <taxon>Ecdysozoa</taxon>
        <taxon>Arthropoda</taxon>
        <taxon>Crustacea</taxon>
        <taxon>Multicrustacea</taxon>
        <taxon>Hexanauplia</taxon>
        <taxon>Copepoda</taxon>
        <taxon>Harpacticoida</taxon>
        <taxon>Harpacticidae</taxon>
        <taxon>Tigriopus</taxon>
    </lineage>
</organism>
<dbReference type="CDD" id="cd00096">
    <property type="entry name" value="Ig"/>
    <property type="match status" value="1"/>
</dbReference>
<name>A0A553PJE3_TIGCA</name>
<dbReference type="InterPro" id="IPR051275">
    <property type="entry name" value="Cell_adhesion_signaling"/>
</dbReference>